<keyword evidence="2" id="KW-0677">Repeat</keyword>
<feature type="region of interest" description="Disordered" evidence="4">
    <location>
        <begin position="336"/>
        <end position="362"/>
    </location>
</feature>
<accession>A0A915I589</accession>
<feature type="compositionally biased region" description="Polar residues" evidence="4">
    <location>
        <begin position="1"/>
        <end position="10"/>
    </location>
</feature>
<dbReference type="InterPro" id="IPR016197">
    <property type="entry name" value="Chromo-like_dom_sf"/>
</dbReference>
<feature type="compositionally biased region" description="Polar residues" evidence="4">
    <location>
        <begin position="242"/>
        <end position="251"/>
    </location>
</feature>
<evidence type="ECO:0000256" key="1">
    <source>
        <dbReference type="ARBA" id="ARBA00004123"/>
    </source>
</evidence>
<evidence type="ECO:0000313" key="5">
    <source>
        <dbReference type="Proteomes" id="UP000887565"/>
    </source>
</evidence>
<name>A0A915I589_ROMCU</name>
<keyword evidence="5" id="KW-1185">Reference proteome</keyword>
<feature type="compositionally biased region" description="Basic and acidic residues" evidence="4">
    <location>
        <begin position="264"/>
        <end position="274"/>
    </location>
</feature>
<feature type="compositionally biased region" description="Polar residues" evidence="4">
    <location>
        <begin position="528"/>
        <end position="552"/>
    </location>
</feature>
<dbReference type="PANTHER" id="PTHR15856:SF51">
    <property type="entry name" value="MBD-R2"/>
    <property type="match status" value="1"/>
</dbReference>
<dbReference type="GO" id="GO:0006357">
    <property type="term" value="P:regulation of transcription by RNA polymerase II"/>
    <property type="evidence" value="ECO:0007669"/>
    <property type="project" value="TreeGrafter"/>
</dbReference>
<sequence>MSTEQNTPETSRPKRRASLQSVSMIKHFVALSSVNRRKRKAAVVDDSQEISKKESKRSTSPVEAKFSLAELNDTLFPTDNGLEYRLGARLRAQDEFGKYTAKIIEINPENGEMLIHFDYWSQRYDEWIPANSDRLIPLDNAVETRPLQVGDFVFAKWGETGTYPAQIVEFLESDRYKLLYYDGFEKVAHRRNLKKMTDEEVKQLDLVNFGRLKILPTYPNVMFDPNLAGKLHDLGSRRRSSKNGSLGSSAVDSPKCDTPLSATEDGRVTPKIESSEDNDDGQVVDKATMKPLPKRKSLNLRSVDKNSSENSKKALSKSKSIVEAAKKFCNKKQTISTSNSSLDLQPNSDSSPSKNSEDSRTLSNIREQQLDELPLQNFVSKTDVSLVEHELFGDFAAKACPARLVQFTQEDDEKMCEFIYELLEDNQISSARPPFSESVWSKFHARGLLLNHSSKSLGKHMRRIFLKFNDFRNCLRPPVAKKLSETYKKWIGSVDDSGIRPSARYGTRRLSAKSTQSADQSLTKEENVTTPIRESSQDLTGSLSNLKNVKMT</sequence>
<dbReference type="WBParaSite" id="nRc.2.0.1.t08554-RA">
    <property type="protein sequence ID" value="nRc.2.0.1.t08554-RA"/>
    <property type="gene ID" value="nRc.2.0.1.g08554"/>
</dbReference>
<dbReference type="Gene3D" id="2.30.30.140">
    <property type="match status" value="2"/>
</dbReference>
<protein>
    <submittedName>
        <fullName evidence="6">Uncharacterized protein</fullName>
    </submittedName>
</protein>
<evidence type="ECO:0000313" key="6">
    <source>
        <dbReference type="WBParaSite" id="nRc.2.0.1.t08554-RA"/>
    </source>
</evidence>
<dbReference type="Proteomes" id="UP000887565">
    <property type="component" value="Unplaced"/>
</dbReference>
<dbReference type="InterPro" id="IPR043449">
    <property type="entry name" value="PHF20-like"/>
</dbReference>
<evidence type="ECO:0000256" key="3">
    <source>
        <dbReference type="ARBA" id="ARBA00023242"/>
    </source>
</evidence>
<dbReference type="SUPFAM" id="SSF54160">
    <property type="entry name" value="Chromo domain-like"/>
    <property type="match status" value="1"/>
</dbReference>
<keyword evidence="3" id="KW-0539">Nucleus</keyword>
<feature type="region of interest" description="Disordered" evidence="4">
    <location>
        <begin position="505"/>
        <end position="552"/>
    </location>
</feature>
<organism evidence="5 6">
    <name type="scientific">Romanomermis culicivorax</name>
    <name type="common">Nematode worm</name>
    <dbReference type="NCBI Taxonomy" id="13658"/>
    <lineage>
        <taxon>Eukaryota</taxon>
        <taxon>Metazoa</taxon>
        <taxon>Ecdysozoa</taxon>
        <taxon>Nematoda</taxon>
        <taxon>Enoplea</taxon>
        <taxon>Dorylaimia</taxon>
        <taxon>Mermithida</taxon>
        <taxon>Mermithoidea</taxon>
        <taxon>Mermithidae</taxon>
        <taxon>Romanomermis</taxon>
    </lineage>
</organism>
<dbReference type="CDD" id="cd20104">
    <property type="entry name" value="MBT_PHF20L1-like"/>
    <property type="match status" value="1"/>
</dbReference>
<feature type="compositionally biased region" description="Polar residues" evidence="4">
    <location>
        <begin position="512"/>
        <end position="521"/>
    </location>
</feature>
<dbReference type="AlphaFoldDB" id="A0A915I589"/>
<evidence type="ECO:0000256" key="2">
    <source>
        <dbReference type="ARBA" id="ARBA00022737"/>
    </source>
</evidence>
<comment type="subcellular location">
    <subcellularLocation>
        <location evidence="1">Nucleus</location>
    </subcellularLocation>
</comment>
<proteinExistence type="predicted"/>
<reference evidence="6" key="1">
    <citation type="submission" date="2022-11" db="UniProtKB">
        <authorList>
            <consortium name="WormBaseParasite"/>
        </authorList>
    </citation>
    <scope>IDENTIFICATION</scope>
</reference>
<evidence type="ECO:0000256" key="4">
    <source>
        <dbReference type="SAM" id="MobiDB-lite"/>
    </source>
</evidence>
<feature type="compositionally biased region" description="Polar residues" evidence="4">
    <location>
        <begin position="336"/>
        <end position="345"/>
    </location>
</feature>
<feature type="region of interest" description="Disordered" evidence="4">
    <location>
        <begin position="1"/>
        <end position="20"/>
    </location>
</feature>
<feature type="compositionally biased region" description="Basic and acidic residues" evidence="4">
    <location>
        <begin position="302"/>
        <end position="312"/>
    </location>
</feature>
<feature type="region of interest" description="Disordered" evidence="4">
    <location>
        <begin position="234"/>
        <end position="316"/>
    </location>
</feature>
<dbReference type="GO" id="GO:0005634">
    <property type="term" value="C:nucleus"/>
    <property type="evidence" value="ECO:0007669"/>
    <property type="project" value="UniProtKB-SubCell"/>
</dbReference>
<dbReference type="GO" id="GO:0044545">
    <property type="term" value="C:NSL complex"/>
    <property type="evidence" value="ECO:0007669"/>
    <property type="project" value="TreeGrafter"/>
</dbReference>
<dbReference type="PANTHER" id="PTHR15856">
    <property type="entry name" value="PHD FINGER PROTEIN 20-RELATED"/>
    <property type="match status" value="1"/>
</dbReference>
<dbReference type="SUPFAM" id="SSF63748">
    <property type="entry name" value="Tudor/PWWP/MBT"/>
    <property type="match status" value="1"/>
</dbReference>